<protein>
    <submittedName>
        <fullName evidence="2">Uncharacterized protein</fullName>
    </submittedName>
</protein>
<feature type="transmembrane region" description="Helical" evidence="1">
    <location>
        <begin position="61"/>
        <end position="80"/>
    </location>
</feature>
<dbReference type="RefSeq" id="WP_169100398.1">
    <property type="nucleotide sequence ID" value="NZ_JABBVZ010000045.1"/>
</dbReference>
<keyword evidence="1" id="KW-0472">Membrane</keyword>
<keyword evidence="1" id="KW-1133">Transmembrane helix</keyword>
<keyword evidence="1" id="KW-0812">Transmembrane</keyword>
<proteinExistence type="predicted"/>
<feature type="transmembrane region" description="Helical" evidence="1">
    <location>
        <begin position="92"/>
        <end position="109"/>
    </location>
</feature>
<feature type="transmembrane region" description="Helical" evidence="1">
    <location>
        <begin position="32"/>
        <end position="54"/>
    </location>
</feature>
<evidence type="ECO:0000313" key="3">
    <source>
        <dbReference type="Proteomes" id="UP000533476"/>
    </source>
</evidence>
<gene>
    <name evidence="2" type="ORF">HIJ39_13095</name>
</gene>
<comment type="caution">
    <text evidence="2">The sequence shown here is derived from an EMBL/GenBank/DDBJ whole genome shotgun (WGS) entry which is preliminary data.</text>
</comment>
<dbReference type="EMBL" id="JABBVZ010000045">
    <property type="protein sequence ID" value="NMP23275.1"/>
    <property type="molecule type" value="Genomic_DNA"/>
</dbReference>
<accession>A0A7Y0L4X1</accession>
<organism evidence="2 3">
    <name type="scientific">Sulfobacillus harzensis</name>
    <dbReference type="NCBI Taxonomy" id="2729629"/>
    <lineage>
        <taxon>Bacteria</taxon>
        <taxon>Bacillati</taxon>
        <taxon>Bacillota</taxon>
        <taxon>Clostridia</taxon>
        <taxon>Eubacteriales</taxon>
        <taxon>Clostridiales Family XVII. Incertae Sedis</taxon>
        <taxon>Sulfobacillus</taxon>
    </lineage>
</organism>
<keyword evidence="3" id="KW-1185">Reference proteome</keyword>
<sequence>MVWLRALFRAVVVALAIWAGQSLVPSSNRAGIWAMVSLGIGCAVLGVILVKAVWTADGRMARAGLQFLATAVILEVFYWLLPKTIGMGVSDFVLALAIGIVSGLSEWVAPDVPMREEHPPH</sequence>
<name>A0A7Y0L4X1_9FIRM</name>
<dbReference type="Proteomes" id="UP000533476">
    <property type="component" value="Unassembled WGS sequence"/>
</dbReference>
<dbReference type="AlphaFoldDB" id="A0A7Y0L4X1"/>
<evidence type="ECO:0000256" key="1">
    <source>
        <dbReference type="SAM" id="Phobius"/>
    </source>
</evidence>
<reference evidence="2 3" key="1">
    <citation type="submission" date="2020-04" db="EMBL/GenBank/DDBJ databases">
        <authorList>
            <person name="Zhang R."/>
            <person name="Schippers A."/>
        </authorList>
    </citation>
    <scope>NUCLEOTIDE SEQUENCE [LARGE SCALE GENOMIC DNA]</scope>
    <source>
        <strain evidence="2 3">DSM 109850</strain>
    </source>
</reference>
<evidence type="ECO:0000313" key="2">
    <source>
        <dbReference type="EMBL" id="NMP23275.1"/>
    </source>
</evidence>